<feature type="compositionally biased region" description="Basic and acidic residues" evidence="1">
    <location>
        <begin position="248"/>
        <end position="266"/>
    </location>
</feature>
<keyword evidence="3" id="KW-1185">Reference proteome</keyword>
<accession>A0ABV9GGX8</accession>
<name>A0ABV9GGX8_9BACL</name>
<reference evidence="3" key="1">
    <citation type="journal article" date="2019" name="Int. J. Syst. Evol. Microbiol.">
        <title>The Global Catalogue of Microorganisms (GCM) 10K type strain sequencing project: providing services to taxonomists for standard genome sequencing and annotation.</title>
        <authorList>
            <consortium name="The Broad Institute Genomics Platform"/>
            <consortium name="The Broad Institute Genome Sequencing Center for Infectious Disease"/>
            <person name="Wu L."/>
            <person name="Ma J."/>
        </authorList>
    </citation>
    <scope>NUCLEOTIDE SEQUENCE [LARGE SCALE GENOMIC DNA]</scope>
    <source>
        <strain evidence="3">CGMCC 1.16306</strain>
    </source>
</reference>
<dbReference type="SUPFAM" id="SSF52833">
    <property type="entry name" value="Thioredoxin-like"/>
    <property type="match status" value="1"/>
</dbReference>
<proteinExistence type="predicted"/>
<feature type="region of interest" description="Disordered" evidence="1">
    <location>
        <begin position="231"/>
        <end position="266"/>
    </location>
</feature>
<dbReference type="InterPro" id="IPR036249">
    <property type="entry name" value="Thioredoxin-like_sf"/>
</dbReference>
<dbReference type="Proteomes" id="UP001596022">
    <property type="component" value="Unassembled WGS sequence"/>
</dbReference>
<gene>
    <name evidence="2" type="ORF">ACFO4N_02160</name>
</gene>
<organism evidence="2 3">
    <name type="scientific">Camelliibacillus cellulosilyticus</name>
    <dbReference type="NCBI Taxonomy" id="2174486"/>
    <lineage>
        <taxon>Bacteria</taxon>
        <taxon>Bacillati</taxon>
        <taxon>Bacillota</taxon>
        <taxon>Bacilli</taxon>
        <taxon>Bacillales</taxon>
        <taxon>Sporolactobacillaceae</taxon>
        <taxon>Camelliibacillus</taxon>
    </lineage>
</organism>
<dbReference type="Pfam" id="PF05988">
    <property type="entry name" value="DUF899"/>
    <property type="match status" value="1"/>
</dbReference>
<dbReference type="InterPro" id="IPR010296">
    <property type="entry name" value="DUF899_thioredox"/>
</dbReference>
<dbReference type="EMBL" id="JBHSFW010000001">
    <property type="protein sequence ID" value="MFC4617531.1"/>
    <property type="molecule type" value="Genomic_DNA"/>
</dbReference>
<evidence type="ECO:0000313" key="2">
    <source>
        <dbReference type="EMBL" id="MFC4617531.1"/>
    </source>
</evidence>
<dbReference type="RefSeq" id="WP_376844571.1">
    <property type="nucleotide sequence ID" value="NZ_JBHSFW010000001.1"/>
</dbReference>
<sequence>MTKTHNNPKLPNVVSRDEWLVARKALLVKEKEFTKARDVLNAERRRLPMVEIDKDYVLDGPHGKASLLDLFEGRPQLIVHHFMFDPDWEAGCPACSLAVDNIGHLAHLHARNTSLALVSRAPLNKLQQYKERMGWNIPWYSSFNSDFNYDFHVTLDESIAPIEYNYLTKDELVQKGVPLITGESMEVPGVSAFLRVGERIFHTYTTYARGTDLLIGMFNYLDLTALGRQEDWEQPPGRSDGNGKTWLRRHDEYEHDSASDSKKSDR</sequence>
<evidence type="ECO:0000313" key="3">
    <source>
        <dbReference type="Proteomes" id="UP001596022"/>
    </source>
</evidence>
<comment type="caution">
    <text evidence="2">The sequence shown here is derived from an EMBL/GenBank/DDBJ whole genome shotgun (WGS) entry which is preliminary data.</text>
</comment>
<protein>
    <submittedName>
        <fullName evidence="2">DUF899 domain-containing protein</fullName>
    </submittedName>
</protein>
<evidence type="ECO:0000256" key="1">
    <source>
        <dbReference type="SAM" id="MobiDB-lite"/>
    </source>
</evidence>